<keyword evidence="4 7" id="KW-0575">Peroxidase</keyword>
<dbReference type="InterPro" id="IPR000889">
    <property type="entry name" value="Glutathione_peroxidase"/>
</dbReference>
<dbReference type="InterPro" id="IPR036249">
    <property type="entry name" value="Thioredoxin-like_sf"/>
</dbReference>
<reference evidence="8" key="1">
    <citation type="submission" date="2022-11" db="UniProtKB">
        <authorList>
            <consortium name="EnsemblMetazoa"/>
        </authorList>
    </citation>
    <scope>IDENTIFICATION</scope>
</reference>
<evidence type="ECO:0000256" key="5">
    <source>
        <dbReference type="ARBA" id="ARBA00022729"/>
    </source>
</evidence>
<accession>A0A913XH04</accession>
<dbReference type="PIRSF" id="PIRSF000303">
    <property type="entry name" value="Glutathion_perox"/>
    <property type="match status" value="1"/>
</dbReference>
<dbReference type="RefSeq" id="XP_020904238.1">
    <property type="nucleotide sequence ID" value="XM_021048579.2"/>
</dbReference>
<dbReference type="Pfam" id="PF00255">
    <property type="entry name" value="GSHPx"/>
    <property type="match status" value="1"/>
</dbReference>
<dbReference type="GO" id="GO:0006979">
    <property type="term" value="P:response to oxidative stress"/>
    <property type="evidence" value="ECO:0007669"/>
    <property type="project" value="InterPro"/>
</dbReference>
<dbReference type="SUPFAM" id="SSF52833">
    <property type="entry name" value="Thioredoxin-like"/>
    <property type="match status" value="1"/>
</dbReference>
<evidence type="ECO:0000256" key="2">
    <source>
        <dbReference type="ARBA" id="ARBA00006926"/>
    </source>
</evidence>
<dbReference type="PRINTS" id="PR01011">
    <property type="entry name" value="GLUTPROXDASE"/>
</dbReference>
<dbReference type="GO" id="GO:0005576">
    <property type="term" value="C:extracellular region"/>
    <property type="evidence" value="ECO:0007669"/>
    <property type="project" value="UniProtKB-SubCell"/>
</dbReference>
<dbReference type="GO" id="GO:0004602">
    <property type="term" value="F:glutathione peroxidase activity"/>
    <property type="evidence" value="ECO:0007669"/>
    <property type="project" value="TreeGrafter"/>
</dbReference>
<proteinExistence type="inferred from homology"/>
<evidence type="ECO:0000256" key="7">
    <source>
        <dbReference type="RuleBase" id="RU000499"/>
    </source>
</evidence>
<dbReference type="PANTHER" id="PTHR11592">
    <property type="entry name" value="GLUTATHIONE PEROXIDASE"/>
    <property type="match status" value="1"/>
</dbReference>
<dbReference type="OMA" id="QENTRND"/>
<evidence type="ECO:0000256" key="4">
    <source>
        <dbReference type="ARBA" id="ARBA00022559"/>
    </source>
</evidence>
<evidence type="ECO:0000256" key="3">
    <source>
        <dbReference type="ARBA" id="ARBA00022525"/>
    </source>
</evidence>
<protein>
    <recommendedName>
        <fullName evidence="7">Glutathione peroxidase</fullName>
    </recommendedName>
</protein>
<keyword evidence="5" id="KW-0732">Signal</keyword>
<dbReference type="OrthoDB" id="446890at2759"/>
<dbReference type="PANTHER" id="PTHR11592:SF88">
    <property type="entry name" value="GLUTATHIONE PEROXIDASE-RELATED"/>
    <property type="match status" value="1"/>
</dbReference>
<dbReference type="GeneID" id="110242569"/>
<keyword evidence="9" id="KW-1185">Reference proteome</keyword>
<dbReference type="AlphaFoldDB" id="A0A913XH04"/>
<keyword evidence="6 7" id="KW-0560">Oxidoreductase</keyword>
<dbReference type="PROSITE" id="PS51355">
    <property type="entry name" value="GLUTATHIONE_PEROXID_3"/>
    <property type="match status" value="1"/>
</dbReference>
<evidence type="ECO:0000256" key="1">
    <source>
        <dbReference type="ARBA" id="ARBA00004613"/>
    </source>
</evidence>
<evidence type="ECO:0000256" key="6">
    <source>
        <dbReference type="ARBA" id="ARBA00023002"/>
    </source>
</evidence>
<comment type="similarity">
    <text evidence="2 7">Belongs to the glutathione peroxidase family.</text>
</comment>
<dbReference type="EnsemblMetazoa" id="XM_021048579.2">
    <property type="protein sequence ID" value="XP_020904238.1"/>
    <property type="gene ID" value="LOC110242569"/>
</dbReference>
<dbReference type="Proteomes" id="UP000887567">
    <property type="component" value="Unplaced"/>
</dbReference>
<keyword evidence="3" id="KW-0964">Secreted</keyword>
<sequence length="160" mass="18673">MQYLQLNELKDKLKTHPRCPLEIVGVPCNQFGLQEPGESEVEILNGLKYVRPGKGYTPNFPLTQKLKVNGKDQDILFTFLKNRCPVPDGYIDDIKSIMWSPIRNDDVSWNFEKVLIDHKGQPYRRYSSPVLPQDIATDIEHLQTQCKLFDKYLIEEYPLY</sequence>
<name>A0A913XH04_EXADI</name>
<evidence type="ECO:0000313" key="8">
    <source>
        <dbReference type="EnsemblMetazoa" id="XP_020904238.1"/>
    </source>
</evidence>
<evidence type="ECO:0000313" key="9">
    <source>
        <dbReference type="Proteomes" id="UP000887567"/>
    </source>
</evidence>
<organism evidence="8 9">
    <name type="scientific">Exaiptasia diaphana</name>
    <name type="common">Tropical sea anemone</name>
    <name type="synonym">Aiptasia pulchella</name>
    <dbReference type="NCBI Taxonomy" id="2652724"/>
    <lineage>
        <taxon>Eukaryota</taxon>
        <taxon>Metazoa</taxon>
        <taxon>Cnidaria</taxon>
        <taxon>Anthozoa</taxon>
        <taxon>Hexacorallia</taxon>
        <taxon>Actiniaria</taxon>
        <taxon>Aiptasiidae</taxon>
        <taxon>Exaiptasia</taxon>
    </lineage>
</organism>
<dbReference type="KEGG" id="epa:110242569"/>
<dbReference type="Gene3D" id="3.40.30.10">
    <property type="entry name" value="Glutaredoxin"/>
    <property type="match status" value="1"/>
</dbReference>
<comment type="subcellular location">
    <subcellularLocation>
        <location evidence="1">Secreted</location>
    </subcellularLocation>
</comment>